<keyword evidence="8 16" id="KW-0812">Transmembrane</keyword>
<evidence type="ECO:0000259" key="17">
    <source>
        <dbReference type="PROSITE" id="PS50109"/>
    </source>
</evidence>
<dbReference type="PANTHER" id="PTHR43047:SF72">
    <property type="entry name" value="OSMOSENSING HISTIDINE PROTEIN KINASE SLN1"/>
    <property type="match status" value="1"/>
</dbReference>
<evidence type="ECO:0000256" key="11">
    <source>
        <dbReference type="ARBA" id="ARBA00022989"/>
    </source>
</evidence>
<dbReference type="SUPFAM" id="SSF52172">
    <property type="entry name" value="CheY-like"/>
    <property type="match status" value="1"/>
</dbReference>
<feature type="domain" description="Histidine kinase" evidence="17">
    <location>
        <begin position="279"/>
        <end position="493"/>
    </location>
</feature>
<dbReference type="PRINTS" id="PR00344">
    <property type="entry name" value="BCTRLSENSOR"/>
</dbReference>
<sequence length="779" mass="87888">MNNVSRFKVIVGYTALLAVLFFSLYFVNREMDVLMRTEGHDEQWMDSLSALLREKDKNTLRILRTLAVANDSLISTAEIEDILTNPDTVVYRPRVKRRVIHHRDTVLTPPPPQPKKGFFKRLREAFSPPKPDSTLQVKASTEYIVDTLEEVYNPVDSMQARLREVVKREREVNTAITRRKRRLQAVNARLTARIDTLLKQYEEEALQQVRANARRRKEVHLHSARTVGAIAVGAVLLAAFFLILIGRDIARSNRYRRELEEARRRAEDLLAVREQLMLAITHDFKAPLGSIIGYADLLSRLKMDARQRFYLDNMKQSSQHLLRLVTDLLDFHRLDLHKAEVQQVPFRPDRLLEEICISFRPLTSEKGLELHERVSPELSATYVSDPLRLRQIVSNLLSNAVKFTERGSITLTATCEAGQLVVAVADTGCGMKPEERERIFQEFTRLPGAQGKEGFGLGLSIVRMLVQLLGGVISVDSEPGKGSTFTLRIPMKRTQEQVEGDDESPRAGDSEVSVTFPAVEHCRLLLIDDDRIQLELTAVLLKQQNMDVVACQQVDELLDALRAGHFDVLLTDVQMPAMNGFELLKLLRASNIPLARDIPVVAVTARNDMPRETFLSAGFAGCLHKPFIVRELLDELVHAGVFKTLPRQVVPTVGTNSPSASETPDLSALTAYVGDDVEAARAIVQSFVEETRENLRRMHEALKADDVERLSAVAHKMIPLFTLIGAKRVVTLLRRLEAAKGRTLDEALRTVVTEVVTLVQEMLAVWQKRPIFGSPKNEE</sequence>
<feature type="transmembrane region" description="Helical" evidence="16">
    <location>
        <begin position="224"/>
        <end position="246"/>
    </location>
</feature>
<feature type="modified residue" description="Phosphohistidine" evidence="13">
    <location>
        <position position="715"/>
    </location>
</feature>
<keyword evidence="7" id="KW-0808">Transferase</keyword>
<comment type="caution">
    <text evidence="20">The sequence shown here is derived from an EMBL/GenBank/DDBJ whole genome shotgun (WGS) entry which is preliminary data.</text>
</comment>
<dbReference type="FunFam" id="1.10.287.130:FF:000120">
    <property type="entry name" value="RteA, two-component system histidine kinase, with response regulator receiver domain"/>
    <property type="match status" value="1"/>
</dbReference>
<evidence type="ECO:0000313" key="21">
    <source>
        <dbReference type="Proteomes" id="UP000824236"/>
    </source>
</evidence>
<feature type="coiled-coil region" evidence="15">
    <location>
        <begin position="180"/>
        <end position="207"/>
    </location>
</feature>
<keyword evidence="9" id="KW-0418">Kinase</keyword>
<evidence type="ECO:0000259" key="18">
    <source>
        <dbReference type="PROSITE" id="PS50110"/>
    </source>
</evidence>
<dbReference type="EMBL" id="JAHLFO010000057">
    <property type="protein sequence ID" value="MBU3813773.1"/>
    <property type="molecule type" value="Genomic_DNA"/>
</dbReference>
<evidence type="ECO:0000256" key="2">
    <source>
        <dbReference type="ARBA" id="ARBA00004429"/>
    </source>
</evidence>
<evidence type="ECO:0000256" key="6">
    <source>
        <dbReference type="ARBA" id="ARBA00022553"/>
    </source>
</evidence>
<evidence type="ECO:0000256" key="4">
    <source>
        <dbReference type="ARBA" id="ARBA00022475"/>
    </source>
</evidence>
<proteinExistence type="predicted"/>
<dbReference type="Gene3D" id="3.30.565.10">
    <property type="entry name" value="Histidine kinase-like ATPase, C-terminal domain"/>
    <property type="match status" value="1"/>
</dbReference>
<dbReference type="Gene3D" id="3.40.50.2300">
    <property type="match status" value="1"/>
</dbReference>
<dbReference type="CDD" id="cd17546">
    <property type="entry name" value="REC_hyHK_CKI1_RcsC-like"/>
    <property type="match status" value="1"/>
</dbReference>
<reference evidence="20" key="2">
    <citation type="submission" date="2021-04" db="EMBL/GenBank/DDBJ databases">
        <authorList>
            <person name="Gilroy R."/>
        </authorList>
    </citation>
    <scope>NUCLEOTIDE SEQUENCE</scope>
    <source>
        <strain evidence="20">B3-3758</strain>
    </source>
</reference>
<feature type="domain" description="HPt" evidence="19">
    <location>
        <begin position="676"/>
        <end position="766"/>
    </location>
</feature>
<evidence type="ECO:0000256" key="16">
    <source>
        <dbReference type="SAM" id="Phobius"/>
    </source>
</evidence>
<name>A0A9E2KFC3_9BACE</name>
<feature type="coiled-coil region" evidence="15">
    <location>
        <begin position="249"/>
        <end position="279"/>
    </location>
</feature>
<dbReference type="SUPFAM" id="SSF55874">
    <property type="entry name" value="ATPase domain of HSP90 chaperone/DNA topoisomerase II/histidine kinase"/>
    <property type="match status" value="1"/>
</dbReference>
<dbReference type="Gene3D" id="1.10.287.130">
    <property type="match status" value="1"/>
</dbReference>
<dbReference type="PANTHER" id="PTHR43047">
    <property type="entry name" value="TWO-COMPONENT HISTIDINE PROTEIN KINASE"/>
    <property type="match status" value="1"/>
</dbReference>
<dbReference type="InterPro" id="IPR011006">
    <property type="entry name" value="CheY-like_superfamily"/>
</dbReference>
<comment type="subcellular location">
    <subcellularLocation>
        <location evidence="2">Cell inner membrane</location>
        <topology evidence="2">Multi-pass membrane protein</topology>
    </subcellularLocation>
</comment>
<dbReference type="SUPFAM" id="SSF47226">
    <property type="entry name" value="Histidine-containing phosphotransfer domain, HPT domain"/>
    <property type="match status" value="1"/>
</dbReference>
<keyword evidence="4" id="KW-1003">Cell membrane</keyword>
<dbReference type="PROSITE" id="PS50894">
    <property type="entry name" value="HPT"/>
    <property type="match status" value="1"/>
</dbReference>
<accession>A0A9E2KFC3</accession>
<dbReference type="SMART" id="SM00388">
    <property type="entry name" value="HisKA"/>
    <property type="match status" value="1"/>
</dbReference>
<dbReference type="EC" id="2.7.13.3" evidence="3"/>
<dbReference type="Pfam" id="PF01627">
    <property type="entry name" value="Hpt"/>
    <property type="match status" value="1"/>
</dbReference>
<dbReference type="Pfam" id="PF00512">
    <property type="entry name" value="HisKA"/>
    <property type="match status" value="1"/>
</dbReference>
<evidence type="ECO:0000256" key="12">
    <source>
        <dbReference type="ARBA" id="ARBA00023136"/>
    </source>
</evidence>
<dbReference type="GO" id="GO:0000155">
    <property type="term" value="F:phosphorelay sensor kinase activity"/>
    <property type="evidence" value="ECO:0007669"/>
    <property type="project" value="InterPro"/>
</dbReference>
<feature type="modified residue" description="4-aspartylphosphate" evidence="14">
    <location>
        <position position="572"/>
    </location>
</feature>
<dbReference type="SMART" id="SM00387">
    <property type="entry name" value="HATPase_c"/>
    <property type="match status" value="1"/>
</dbReference>
<keyword evidence="10" id="KW-0547">Nucleotide-binding</keyword>
<dbReference type="InterPro" id="IPR001789">
    <property type="entry name" value="Sig_transdc_resp-reg_receiver"/>
</dbReference>
<feature type="domain" description="Response regulatory" evidence="18">
    <location>
        <begin position="523"/>
        <end position="640"/>
    </location>
</feature>
<dbReference type="InterPro" id="IPR003594">
    <property type="entry name" value="HATPase_dom"/>
</dbReference>
<dbReference type="FunFam" id="3.30.565.10:FF:000010">
    <property type="entry name" value="Sensor histidine kinase RcsC"/>
    <property type="match status" value="1"/>
</dbReference>
<reference evidence="20" key="1">
    <citation type="journal article" date="2021" name="PeerJ">
        <title>Extensive microbial diversity within the chicken gut microbiome revealed by metagenomics and culture.</title>
        <authorList>
            <person name="Gilroy R."/>
            <person name="Ravi A."/>
            <person name="Getino M."/>
            <person name="Pursley I."/>
            <person name="Horton D.L."/>
            <person name="Alikhan N.F."/>
            <person name="Baker D."/>
            <person name="Gharbi K."/>
            <person name="Hall N."/>
            <person name="Watson M."/>
            <person name="Adriaenssens E.M."/>
            <person name="Foster-Nyarko E."/>
            <person name="Jarju S."/>
            <person name="Secka A."/>
            <person name="Antonio M."/>
            <person name="Oren A."/>
            <person name="Chaudhuri R.R."/>
            <person name="La Ragione R."/>
            <person name="Hildebrand F."/>
            <person name="Pallen M.J."/>
        </authorList>
    </citation>
    <scope>NUCLEOTIDE SEQUENCE</scope>
    <source>
        <strain evidence="20">B3-3758</strain>
    </source>
</reference>
<dbReference type="PROSITE" id="PS50109">
    <property type="entry name" value="HIS_KIN"/>
    <property type="match status" value="1"/>
</dbReference>
<evidence type="ECO:0000256" key="3">
    <source>
        <dbReference type="ARBA" id="ARBA00012438"/>
    </source>
</evidence>
<comment type="catalytic activity">
    <reaction evidence="1">
        <text>ATP + protein L-histidine = ADP + protein N-phospho-L-histidine.</text>
        <dbReference type="EC" id="2.7.13.3"/>
    </reaction>
</comment>
<evidence type="ECO:0000256" key="9">
    <source>
        <dbReference type="ARBA" id="ARBA00022777"/>
    </source>
</evidence>
<evidence type="ECO:0000256" key="13">
    <source>
        <dbReference type="PROSITE-ProRule" id="PRU00110"/>
    </source>
</evidence>
<dbReference type="InterPro" id="IPR004358">
    <property type="entry name" value="Sig_transdc_His_kin-like_C"/>
</dbReference>
<dbReference type="AlphaFoldDB" id="A0A9E2KFC3"/>
<keyword evidence="11 16" id="KW-1133">Transmembrane helix</keyword>
<dbReference type="Pfam" id="PF00072">
    <property type="entry name" value="Response_reg"/>
    <property type="match status" value="1"/>
</dbReference>
<dbReference type="GO" id="GO:0009927">
    <property type="term" value="F:histidine phosphotransfer kinase activity"/>
    <property type="evidence" value="ECO:0007669"/>
    <property type="project" value="TreeGrafter"/>
</dbReference>
<dbReference type="Proteomes" id="UP000824236">
    <property type="component" value="Unassembled WGS sequence"/>
</dbReference>
<protein>
    <recommendedName>
        <fullName evidence="3">histidine kinase</fullName>
        <ecNumber evidence="3">2.7.13.3</ecNumber>
    </recommendedName>
</protein>
<dbReference type="InterPro" id="IPR003661">
    <property type="entry name" value="HisK_dim/P_dom"/>
</dbReference>
<organism evidence="20 21">
    <name type="scientific">Candidatus Bacteroides intestinipullorum</name>
    <dbReference type="NCBI Taxonomy" id="2838471"/>
    <lineage>
        <taxon>Bacteria</taxon>
        <taxon>Pseudomonadati</taxon>
        <taxon>Bacteroidota</taxon>
        <taxon>Bacteroidia</taxon>
        <taxon>Bacteroidales</taxon>
        <taxon>Bacteroidaceae</taxon>
        <taxon>Bacteroides</taxon>
    </lineage>
</organism>
<dbReference type="SMART" id="SM00448">
    <property type="entry name" value="REC"/>
    <property type="match status" value="1"/>
</dbReference>
<gene>
    <name evidence="20" type="ORF">H9791_04605</name>
</gene>
<keyword evidence="6 14" id="KW-0597">Phosphoprotein</keyword>
<dbReference type="CDD" id="cd16922">
    <property type="entry name" value="HATPase_EvgS-ArcB-TorS-like"/>
    <property type="match status" value="1"/>
</dbReference>
<dbReference type="InterPro" id="IPR036641">
    <property type="entry name" value="HPT_dom_sf"/>
</dbReference>
<dbReference type="Gene3D" id="1.20.120.160">
    <property type="entry name" value="HPT domain"/>
    <property type="match status" value="1"/>
</dbReference>
<keyword evidence="10" id="KW-0067">ATP-binding</keyword>
<evidence type="ECO:0000256" key="7">
    <source>
        <dbReference type="ARBA" id="ARBA00022679"/>
    </source>
</evidence>
<dbReference type="CDD" id="cd00082">
    <property type="entry name" value="HisKA"/>
    <property type="match status" value="1"/>
</dbReference>
<dbReference type="InterPro" id="IPR036097">
    <property type="entry name" value="HisK_dim/P_sf"/>
</dbReference>
<dbReference type="InterPro" id="IPR036890">
    <property type="entry name" value="HATPase_C_sf"/>
</dbReference>
<evidence type="ECO:0000256" key="15">
    <source>
        <dbReference type="SAM" id="Coils"/>
    </source>
</evidence>
<dbReference type="Pfam" id="PF02518">
    <property type="entry name" value="HATPase_c"/>
    <property type="match status" value="1"/>
</dbReference>
<feature type="transmembrane region" description="Helical" evidence="16">
    <location>
        <begin position="6"/>
        <end position="27"/>
    </location>
</feature>
<keyword evidence="12 16" id="KW-0472">Membrane</keyword>
<dbReference type="GO" id="GO:0005886">
    <property type="term" value="C:plasma membrane"/>
    <property type="evidence" value="ECO:0007669"/>
    <property type="project" value="UniProtKB-SubCell"/>
</dbReference>
<keyword evidence="5" id="KW-0997">Cell inner membrane</keyword>
<dbReference type="InterPro" id="IPR008207">
    <property type="entry name" value="Sig_transdc_His_kin_Hpt_dom"/>
</dbReference>
<evidence type="ECO:0000256" key="8">
    <source>
        <dbReference type="ARBA" id="ARBA00022692"/>
    </source>
</evidence>
<dbReference type="SUPFAM" id="SSF47384">
    <property type="entry name" value="Homodimeric domain of signal transducing histidine kinase"/>
    <property type="match status" value="1"/>
</dbReference>
<evidence type="ECO:0000313" key="20">
    <source>
        <dbReference type="EMBL" id="MBU3813773.1"/>
    </source>
</evidence>
<dbReference type="PROSITE" id="PS50110">
    <property type="entry name" value="RESPONSE_REGULATORY"/>
    <property type="match status" value="1"/>
</dbReference>
<evidence type="ECO:0000256" key="5">
    <source>
        <dbReference type="ARBA" id="ARBA00022519"/>
    </source>
</evidence>
<keyword evidence="15" id="KW-0175">Coiled coil</keyword>
<evidence type="ECO:0000256" key="10">
    <source>
        <dbReference type="ARBA" id="ARBA00022840"/>
    </source>
</evidence>
<evidence type="ECO:0000256" key="14">
    <source>
        <dbReference type="PROSITE-ProRule" id="PRU00169"/>
    </source>
</evidence>
<evidence type="ECO:0000259" key="19">
    <source>
        <dbReference type="PROSITE" id="PS50894"/>
    </source>
</evidence>
<dbReference type="InterPro" id="IPR005467">
    <property type="entry name" value="His_kinase_dom"/>
</dbReference>
<evidence type="ECO:0000256" key="1">
    <source>
        <dbReference type="ARBA" id="ARBA00000085"/>
    </source>
</evidence>